<dbReference type="Proteomes" id="UP000774326">
    <property type="component" value="Unassembled WGS sequence"/>
</dbReference>
<comment type="caution">
    <text evidence="1">The sequence shown here is derived from an EMBL/GenBank/DDBJ whole genome shotgun (WGS) entry which is preliminary data.</text>
</comment>
<organism evidence="1 2">
    <name type="scientific">Wickerhamomyces pijperi</name>
    <name type="common">Yeast</name>
    <name type="synonym">Pichia pijperi</name>
    <dbReference type="NCBI Taxonomy" id="599730"/>
    <lineage>
        <taxon>Eukaryota</taxon>
        <taxon>Fungi</taxon>
        <taxon>Dikarya</taxon>
        <taxon>Ascomycota</taxon>
        <taxon>Saccharomycotina</taxon>
        <taxon>Saccharomycetes</taxon>
        <taxon>Phaffomycetales</taxon>
        <taxon>Wickerhamomycetaceae</taxon>
        <taxon>Wickerhamomyces</taxon>
    </lineage>
</organism>
<keyword evidence="2" id="KW-1185">Reference proteome</keyword>
<name>A0A9P8QBM4_WICPI</name>
<evidence type="ECO:0000313" key="1">
    <source>
        <dbReference type="EMBL" id="KAH3686469.1"/>
    </source>
</evidence>
<reference evidence="1" key="2">
    <citation type="submission" date="2021-01" db="EMBL/GenBank/DDBJ databases">
        <authorList>
            <person name="Schikora-Tamarit M.A."/>
        </authorList>
    </citation>
    <scope>NUCLEOTIDE SEQUENCE</scope>
    <source>
        <strain evidence="1">CBS2887</strain>
    </source>
</reference>
<protein>
    <submittedName>
        <fullName evidence="1">Uncharacterized protein</fullName>
    </submittedName>
</protein>
<dbReference type="EMBL" id="JAEUBG010001424">
    <property type="protein sequence ID" value="KAH3686469.1"/>
    <property type="molecule type" value="Genomic_DNA"/>
</dbReference>
<gene>
    <name evidence="1" type="ORF">WICPIJ_002556</name>
</gene>
<evidence type="ECO:0000313" key="2">
    <source>
        <dbReference type="Proteomes" id="UP000774326"/>
    </source>
</evidence>
<reference evidence="1" key="1">
    <citation type="journal article" date="2021" name="Open Biol.">
        <title>Shared evolutionary footprints suggest mitochondrial oxidative damage underlies multiple complex I losses in fungi.</title>
        <authorList>
            <person name="Schikora-Tamarit M.A."/>
            <person name="Marcet-Houben M."/>
            <person name="Nosek J."/>
            <person name="Gabaldon T."/>
        </authorList>
    </citation>
    <scope>NUCLEOTIDE SEQUENCE</scope>
    <source>
        <strain evidence="1">CBS2887</strain>
    </source>
</reference>
<accession>A0A9P8QBM4</accession>
<proteinExistence type="predicted"/>
<sequence>MHLIILDPWILALPENDMGILDIEPADVPALALVAVAYFARCEDVVLMLDLCSAVVVAVVRRMDSVEACSLSVEPSAVAAAAAVAAADVVVAVVEQVSALSGPVASFSVD</sequence>
<dbReference type="AlphaFoldDB" id="A0A9P8QBM4"/>